<comment type="caution">
    <text evidence="8">The sequence shown here is derived from an EMBL/GenBank/DDBJ whole genome shotgun (WGS) entry which is preliminary data.</text>
</comment>
<proteinExistence type="inferred from homology"/>
<dbReference type="OrthoDB" id="9811884at2"/>
<dbReference type="GO" id="GO:0005886">
    <property type="term" value="C:plasma membrane"/>
    <property type="evidence" value="ECO:0007669"/>
    <property type="project" value="TreeGrafter"/>
</dbReference>
<reference evidence="8 9" key="1">
    <citation type="submission" date="2016-03" db="EMBL/GenBank/DDBJ databases">
        <title>Comparative genomics of Rickettsiella.</title>
        <authorList>
            <person name="Chandler C."/>
            <person name="Wang Y."/>
        </authorList>
    </citation>
    <scope>NUCLEOTIDE SEQUENCE [LARGE SCALE GENOMIC DNA]</scope>
    <source>
        <strain evidence="8 9">RCFS May 2013</strain>
    </source>
</reference>
<sequence>MKAITKQFSHFFIVGALSALIQFSILISFVEFLFIKPILASTVGYIAGALLNYTLNHYFTFKSSLSHKKSLVRFTINSLFGLFLNFSLMKIFLVYYTYIISQILVSSVILFWNFLIHRYWTFGPNKHSL</sequence>
<dbReference type="EMBL" id="LUKY01000033">
    <property type="protein sequence ID" value="OIZ94283.1"/>
    <property type="molecule type" value="Genomic_DNA"/>
</dbReference>
<name>A0A1J8P5N8_9COXI</name>
<evidence type="ECO:0000256" key="2">
    <source>
        <dbReference type="ARBA" id="ARBA00009399"/>
    </source>
</evidence>
<dbReference type="Proteomes" id="UP000183924">
    <property type="component" value="Unassembled WGS sequence"/>
</dbReference>
<dbReference type="AlphaFoldDB" id="A0A1J8P5N8"/>
<gene>
    <name evidence="8" type="ORF">A1D18_05425</name>
</gene>
<dbReference type="RefSeq" id="WP_071662775.1">
    <property type="nucleotide sequence ID" value="NZ_LUKY01000033.1"/>
</dbReference>
<dbReference type="PANTHER" id="PTHR38459">
    <property type="entry name" value="PROPHAGE BACTOPRENOL-LINKED GLUCOSE TRANSLOCASE HOMOLOG"/>
    <property type="match status" value="1"/>
</dbReference>
<feature type="transmembrane region" description="Helical" evidence="6">
    <location>
        <begin position="71"/>
        <end position="89"/>
    </location>
</feature>
<evidence type="ECO:0000313" key="8">
    <source>
        <dbReference type="EMBL" id="OIZ94283.1"/>
    </source>
</evidence>
<evidence type="ECO:0000256" key="5">
    <source>
        <dbReference type="ARBA" id="ARBA00023136"/>
    </source>
</evidence>
<keyword evidence="4 6" id="KW-1133">Transmembrane helix</keyword>
<organism evidence="8 9">
    <name type="scientific">Candidatus Rickettsiella isopodorum</name>
    <dbReference type="NCBI Taxonomy" id="1225476"/>
    <lineage>
        <taxon>Bacteria</taxon>
        <taxon>Pseudomonadati</taxon>
        <taxon>Pseudomonadota</taxon>
        <taxon>Gammaproteobacteria</taxon>
        <taxon>Legionellales</taxon>
        <taxon>Coxiellaceae</taxon>
        <taxon>Rickettsiella</taxon>
    </lineage>
</organism>
<dbReference type="InterPro" id="IPR051401">
    <property type="entry name" value="GtrA_CellWall_Glycosyl"/>
</dbReference>
<evidence type="ECO:0000256" key="3">
    <source>
        <dbReference type="ARBA" id="ARBA00022692"/>
    </source>
</evidence>
<evidence type="ECO:0000259" key="7">
    <source>
        <dbReference type="Pfam" id="PF04138"/>
    </source>
</evidence>
<feature type="domain" description="GtrA/DPMS transmembrane" evidence="7">
    <location>
        <begin position="11"/>
        <end position="122"/>
    </location>
</feature>
<evidence type="ECO:0000256" key="1">
    <source>
        <dbReference type="ARBA" id="ARBA00004141"/>
    </source>
</evidence>
<dbReference type="InterPro" id="IPR007267">
    <property type="entry name" value="GtrA_DPMS_TM"/>
</dbReference>
<comment type="similarity">
    <text evidence="2">Belongs to the GtrA family.</text>
</comment>
<dbReference type="STRING" id="1225476.A1D18_05425"/>
<keyword evidence="5 6" id="KW-0472">Membrane</keyword>
<protein>
    <recommendedName>
        <fullName evidence="7">GtrA/DPMS transmembrane domain-containing protein</fullName>
    </recommendedName>
</protein>
<accession>A0A1J8P5N8</accession>
<feature type="transmembrane region" description="Helical" evidence="6">
    <location>
        <begin position="95"/>
        <end position="116"/>
    </location>
</feature>
<keyword evidence="3 6" id="KW-0812">Transmembrane</keyword>
<comment type="subcellular location">
    <subcellularLocation>
        <location evidence="1">Membrane</location>
        <topology evidence="1">Multi-pass membrane protein</topology>
    </subcellularLocation>
</comment>
<dbReference type="GO" id="GO:0000271">
    <property type="term" value="P:polysaccharide biosynthetic process"/>
    <property type="evidence" value="ECO:0007669"/>
    <property type="project" value="InterPro"/>
</dbReference>
<evidence type="ECO:0000313" key="9">
    <source>
        <dbReference type="Proteomes" id="UP000183924"/>
    </source>
</evidence>
<feature type="transmembrane region" description="Helical" evidence="6">
    <location>
        <begin position="12"/>
        <end position="32"/>
    </location>
</feature>
<dbReference type="PANTHER" id="PTHR38459:SF1">
    <property type="entry name" value="PROPHAGE BACTOPRENOL-LINKED GLUCOSE TRANSLOCASE HOMOLOG"/>
    <property type="match status" value="1"/>
</dbReference>
<dbReference type="Pfam" id="PF04138">
    <property type="entry name" value="GtrA_DPMS_TM"/>
    <property type="match status" value="1"/>
</dbReference>
<feature type="transmembrane region" description="Helical" evidence="6">
    <location>
        <begin position="38"/>
        <end position="59"/>
    </location>
</feature>
<evidence type="ECO:0000256" key="6">
    <source>
        <dbReference type="SAM" id="Phobius"/>
    </source>
</evidence>
<keyword evidence="9" id="KW-1185">Reference proteome</keyword>
<evidence type="ECO:0000256" key="4">
    <source>
        <dbReference type="ARBA" id="ARBA00022989"/>
    </source>
</evidence>